<dbReference type="STRING" id="47855.GA0070606_2987"/>
<dbReference type="InterPro" id="IPR002018">
    <property type="entry name" value="CarbesteraseB"/>
</dbReference>
<reference evidence="6" key="1">
    <citation type="submission" date="2016-06" db="EMBL/GenBank/DDBJ databases">
        <authorList>
            <person name="Varghese N."/>
            <person name="Submissions Spin"/>
        </authorList>
    </citation>
    <scope>NUCLEOTIDE SEQUENCE [LARGE SCALE GENOMIC DNA]</scope>
    <source>
        <strain evidence="6">DSM 43903</strain>
    </source>
</reference>
<evidence type="ECO:0000259" key="4">
    <source>
        <dbReference type="Pfam" id="PF00135"/>
    </source>
</evidence>
<protein>
    <recommendedName>
        <fullName evidence="3">Carboxylic ester hydrolase</fullName>
        <ecNumber evidence="3">3.1.1.-</ecNumber>
    </recommendedName>
</protein>
<sequence length="534" mass="56552">MDTPARTRKRVLACLAAAALAAVAIGAAVPATATIGAAPASAVPGDPAVVTTDKGAVRGAVHDGLRSFQGIPYAAPPGRWASPGPAAPWTGVRDATRPGPGCAQPVGLPVGVPGEAEDCLYLNVTTPARRGDDLPVIVWIHGGDMMYGTGDMYGPDRLAADAVVVSVNYRLGVMSFLTHPALDAGSAYGSGSFALEDQQAALRWVRANIDRFGGDAGNVTIMGQSGGGYAVCDHLASPASAGLFDRAVIQSAPCATGGSRTRAEAEADSAAVIKAVGCDAAADVAACLRSSETTVAELLAAYGPWGEPRPVSGTPLLPLSPAEAFRTGRFNRVPVLVGVNHDEENGRYGGMEVSPGGKPIPAEAYESTVRERYGAHADAILARYPLSAYGNSAGLALATIDSDRNWAKPTYDTAKLLSKWTRTYMFEFAEEETPWFVGYDEPSFPWRAHHMAELAYQFDLALFPALTDTQDRLADRLIAAWTRFAEDGDPNGGRDGGWRRFTERRPHVQSLTSGRWKPTDFTRDHRYAFWSSLS</sequence>
<organism evidence="5 6">
    <name type="scientific">Micromonospora citrea</name>
    <dbReference type="NCBI Taxonomy" id="47855"/>
    <lineage>
        <taxon>Bacteria</taxon>
        <taxon>Bacillati</taxon>
        <taxon>Actinomycetota</taxon>
        <taxon>Actinomycetes</taxon>
        <taxon>Micromonosporales</taxon>
        <taxon>Micromonosporaceae</taxon>
        <taxon>Micromonospora</taxon>
    </lineage>
</organism>
<evidence type="ECO:0000256" key="3">
    <source>
        <dbReference type="RuleBase" id="RU361235"/>
    </source>
</evidence>
<dbReference type="InterPro" id="IPR050309">
    <property type="entry name" value="Type-B_Carboxylest/Lipase"/>
</dbReference>
<name>A0A1C6UY65_9ACTN</name>
<dbReference type="SUPFAM" id="SSF53474">
    <property type="entry name" value="alpha/beta-Hydrolases"/>
    <property type="match status" value="1"/>
</dbReference>
<dbReference type="PANTHER" id="PTHR11559">
    <property type="entry name" value="CARBOXYLESTERASE"/>
    <property type="match status" value="1"/>
</dbReference>
<dbReference type="PROSITE" id="PS00122">
    <property type="entry name" value="CARBOXYLESTERASE_B_1"/>
    <property type="match status" value="1"/>
</dbReference>
<accession>A0A1C6UY65</accession>
<dbReference type="PROSITE" id="PS51318">
    <property type="entry name" value="TAT"/>
    <property type="match status" value="1"/>
</dbReference>
<dbReference type="Proteomes" id="UP000199001">
    <property type="component" value="Unassembled WGS sequence"/>
</dbReference>
<dbReference type="EC" id="3.1.1.-" evidence="3"/>
<dbReference type="OrthoDB" id="3199405at2"/>
<gene>
    <name evidence="5" type="ORF">GA0070606_2987</name>
</gene>
<dbReference type="InterPro" id="IPR019826">
    <property type="entry name" value="Carboxylesterase_B_AS"/>
</dbReference>
<dbReference type="InterPro" id="IPR029058">
    <property type="entry name" value="AB_hydrolase_fold"/>
</dbReference>
<feature type="chain" id="PRO_5008450026" description="Carboxylic ester hydrolase" evidence="3">
    <location>
        <begin position="34"/>
        <end position="534"/>
    </location>
</feature>
<dbReference type="RefSeq" id="WP_091099688.1">
    <property type="nucleotide sequence ID" value="NZ_FMHZ01000002.1"/>
</dbReference>
<evidence type="ECO:0000313" key="6">
    <source>
        <dbReference type="Proteomes" id="UP000199001"/>
    </source>
</evidence>
<feature type="domain" description="Carboxylesterase type B" evidence="4">
    <location>
        <begin position="47"/>
        <end position="530"/>
    </location>
</feature>
<dbReference type="AlphaFoldDB" id="A0A1C6UY65"/>
<keyword evidence="2 3" id="KW-0378">Hydrolase</keyword>
<dbReference type="GO" id="GO:0016787">
    <property type="term" value="F:hydrolase activity"/>
    <property type="evidence" value="ECO:0007669"/>
    <property type="project" value="UniProtKB-KW"/>
</dbReference>
<keyword evidence="6" id="KW-1185">Reference proteome</keyword>
<keyword evidence="3" id="KW-0732">Signal</keyword>
<dbReference type="EMBL" id="FMHZ01000002">
    <property type="protein sequence ID" value="SCL58750.1"/>
    <property type="molecule type" value="Genomic_DNA"/>
</dbReference>
<dbReference type="InterPro" id="IPR006311">
    <property type="entry name" value="TAT_signal"/>
</dbReference>
<comment type="similarity">
    <text evidence="1 3">Belongs to the type-B carboxylesterase/lipase family.</text>
</comment>
<evidence type="ECO:0000313" key="5">
    <source>
        <dbReference type="EMBL" id="SCL58750.1"/>
    </source>
</evidence>
<dbReference type="Pfam" id="PF00135">
    <property type="entry name" value="COesterase"/>
    <property type="match status" value="1"/>
</dbReference>
<proteinExistence type="inferred from homology"/>
<evidence type="ECO:0000256" key="1">
    <source>
        <dbReference type="ARBA" id="ARBA00005964"/>
    </source>
</evidence>
<dbReference type="Gene3D" id="3.40.50.1820">
    <property type="entry name" value="alpha/beta hydrolase"/>
    <property type="match status" value="1"/>
</dbReference>
<feature type="signal peptide" evidence="3">
    <location>
        <begin position="1"/>
        <end position="33"/>
    </location>
</feature>
<evidence type="ECO:0000256" key="2">
    <source>
        <dbReference type="ARBA" id="ARBA00022801"/>
    </source>
</evidence>